<dbReference type="EMBL" id="BGZK01000068">
    <property type="protein sequence ID" value="GBP15052.1"/>
    <property type="molecule type" value="Genomic_DNA"/>
</dbReference>
<sequence>MTSICFGYLVQPRAECGVPDVTFTPRIVGGIQATEHSYPWIVAIMREDTVHCGASLLTDRHLLCAGHCFRWSDHTQMEVILGLDSLDDLSDVVFRRIKDVTIHEEFTSTQVRDDSDVSVVTLDLPIQFGPAMLPICLPSPTDDYTDWTATVAGWGRVGTNDPTSSSLQQANVRVLSRERCFASELSPHLTENMMCAFAEGKDGCQVLKVKGSKKTDLFYHLQRNVSLPFLNHAGELSDARRRGLKYDFPKPAHSAK</sequence>
<proteinExistence type="predicted"/>
<dbReference type="OrthoDB" id="6380398at2759"/>
<keyword evidence="9" id="KW-1185">Reference proteome</keyword>
<keyword evidence="4" id="KW-1199">Hemostasis impairing toxin</keyword>
<dbReference type="InterPro" id="IPR009003">
    <property type="entry name" value="Peptidase_S1_PA"/>
</dbReference>
<reference evidence="8 9" key="1">
    <citation type="journal article" date="2019" name="Commun. Biol.">
        <title>The bagworm genome reveals a unique fibroin gene that provides high tensile strength.</title>
        <authorList>
            <person name="Kono N."/>
            <person name="Nakamura H."/>
            <person name="Ohtoshi R."/>
            <person name="Tomita M."/>
            <person name="Numata K."/>
            <person name="Arakawa K."/>
        </authorList>
    </citation>
    <scope>NUCLEOTIDE SEQUENCE [LARGE SCALE GENOMIC DNA]</scope>
</reference>
<dbReference type="GO" id="GO:0005576">
    <property type="term" value="C:extracellular region"/>
    <property type="evidence" value="ECO:0007669"/>
    <property type="project" value="UniProtKB-SubCell"/>
</dbReference>
<evidence type="ECO:0000256" key="6">
    <source>
        <dbReference type="ARBA" id="ARBA00084094"/>
    </source>
</evidence>
<name>A0A4C1TKL9_EUMVA</name>
<dbReference type="GO" id="GO:0006508">
    <property type="term" value="P:proteolysis"/>
    <property type="evidence" value="ECO:0007669"/>
    <property type="project" value="InterPro"/>
</dbReference>
<dbReference type="SUPFAM" id="SSF50494">
    <property type="entry name" value="Trypsin-like serine proteases"/>
    <property type="match status" value="1"/>
</dbReference>
<dbReference type="InterPro" id="IPR043504">
    <property type="entry name" value="Peptidase_S1_PA_chymotrypsin"/>
</dbReference>
<protein>
    <submittedName>
        <fullName evidence="8">Enteropeptidase</fullName>
    </submittedName>
</protein>
<evidence type="ECO:0000256" key="5">
    <source>
        <dbReference type="ARBA" id="ARBA00055534"/>
    </source>
</evidence>
<dbReference type="Pfam" id="PF00089">
    <property type="entry name" value="Trypsin"/>
    <property type="match status" value="1"/>
</dbReference>
<dbReference type="SMART" id="SM00020">
    <property type="entry name" value="Tryp_SPc"/>
    <property type="match status" value="1"/>
</dbReference>
<dbReference type="PANTHER" id="PTHR24252">
    <property type="entry name" value="ACROSIN-RELATED"/>
    <property type="match status" value="1"/>
</dbReference>
<dbReference type="GO" id="GO:0090729">
    <property type="term" value="F:toxin activity"/>
    <property type="evidence" value="ECO:0007669"/>
    <property type="project" value="UniProtKB-KW"/>
</dbReference>
<evidence type="ECO:0000313" key="9">
    <source>
        <dbReference type="Proteomes" id="UP000299102"/>
    </source>
</evidence>
<evidence type="ECO:0000256" key="3">
    <source>
        <dbReference type="ARBA" id="ARBA00023157"/>
    </source>
</evidence>
<evidence type="ECO:0000259" key="7">
    <source>
        <dbReference type="PROSITE" id="PS50240"/>
    </source>
</evidence>
<comment type="caution">
    <text evidence="8">The sequence shown here is derived from an EMBL/GenBank/DDBJ whole genome shotgun (WGS) entry which is preliminary data.</text>
</comment>
<accession>A0A4C1TKL9</accession>
<evidence type="ECO:0000313" key="8">
    <source>
        <dbReference type="EMBL" id="GBP15052.1"/>
    </source>
</evidence>
<dbReference type="CDD" id="cd00190">
    <property type="entry name" value="Tryp_SPc"/>
    <property type="match status" value="1"/>
</dbReference>
<organism evidence="8 9">
    <name type="scientific">Eumeta variegata</name>
    <name type="common">Bagworm moth</name>
    <name type="synonym">Eumeta japonica</name>
    <dbReference type="NCBI Taxonomy" id="151549"/>
    <lineage>
        <taxon>Eukaryota</taxon>
        <taxon>Metazoa</taxon>
        <taxon>Ecdysozoa</taxon>
        <taxon>Arthropoda</taxon>
        <taxon>Hexapoda</taxon>
        <taxon>Insecta</taxon>
        <taxon>Pterygota</taxon>
        <taxon>Neoptera</taxon>
        <taxon>Endopterygota</taxon>
        <taxon>Lepidoptera</taxon>
        <taxon>Glossata</taxon>
        <taxon>Ditrysia</taxon>
        <taxon>Tineoidea</taxon>
        <taxon>Psychidae</taxon>
        <taxon>Oiketicinae</taxon>
        <taxon>Eumeta</taxon>
    </lineage>
</organism>
<dbReference type="AlphaFoldDB" id="A0A4C1TKL9"/>
<dbReference type="Proteomes" id="UP000299102">
    <property type="component" value="Unassembled WGS sequence"/>
</dbReference>
<keyword evidence="6" id="KW-1205">Fibrinolytic toxin</keyword>
<comment type="subcellular location">
    <subcellularLocation>
        <location evidence="1">Secreted</location>
        <location evidence="1">Extracellular space</location>
    </subcellularLocation>
</comment>
<dbReference type="PANTHER" id="PTHR24252:SF7">
    <property type="entry name" value="HYALIN"/>
    <property type="match status" value="1"/>
</dbReference>
<evidence type="ECO:0000256" key="4">
    <source>
        <dbReference type="ARBA" id="ARBA00023240"/>
    </source>
</evidence>
<feature type="domain" description="Peptidase S1" evidence="7">
    <location>
        <begin position="27"/>
        <end position="205"/>
    </location>
</feature>
<dbReference type="GO" id="GO:0004252">
    <property type="term" value="F:serine-type endopeptidase activity"/>
    <property type="evidence" value="ECO:0007669"/>
    <property type="project" value="InterPro"/>
</dbReference>
<keyword evidence="3" id="KW-1015">Disulfide bond</keyword>
<dbReference type="Gene3D" id="2.40.10.10">
    <property type="entry name" value="Trypsin-like serine proteases"/>
    <property type="match status" value="1"/>
</dbReference>
<dbReference type="FunFam" id="2.40.10.10:FF:000068">
    <property type="entry name" value="transmembrane protease serine 2"/>
    <property type="match status" value="1"/>
</dbReference>
<keyword evidence="2" id="KW-0800">Toxin</keyword>
<evidence type="ECO:0000256" key="1">
    <source>
        <dbReference type="ARBA" id="ARBA00004239"/>
    </source>
</evidence>
<gene>
    <name evidence="8" type="primary">TMPRSS15</name>
    <name evidence="8" type="ORF">EVAR_6692_1</name>
</gene>
<dbReference type="STRING" id="151549.A0A4C1TKL9"/>
<comment type="function">
    <text evidence="5">Fibrinolytic activity; shows preferential cleavage of Arg-Gly bonds in all three fibrinogen chains. Contact with the caterpillars causes severe bleeding, due the anticoagulant effect of the protein.</text>
</comment>
<evidence type="ECO:0000256" key="2">
    <source>
        <dbReference type="ARBA" id="ARBA00022656"/>
    </source>
</evidence>
<dbReference type="PROSITE" id="PS50240">
    <property type="entry name" value="TRYPSIN_DOM"/>
    <property type="match status" value="1"/>
</dbReference>
<dbReference type="InterPro" id="IPR001254">
    <property type="entry name" value="Trypsin_dom"/>
</dbReference>